<dbReference type="Proteomes" id="UP000694569">
    <property type="component" value="Unplaced"/>
</dbReference>
<dbReference type="Gene3D" id="1.20.1070.10">
    <property type="entry name" value="Rhodopsin 7-helix transmembrane proteins"/>
    <property type="match status" value="1"/>
</dbReference>
<reference evidence="13" key="1">
    <citation type="submission" date="2025-08" db="UniProtKB">
        <authorList>
            <consortium name="Ensembl"/>
        </authorList>
    </citation>
    <scope>IDENTIFICATION</scope>
</reference>
<evidence type="ECO:0000256" key="5">
    <source>
        <dbReference type="ARBA" id="ARBA00022989"/>
    </source>
</evidence>
<keyword evidence="5 11" id="KW-1133">Transmembrane helix</keyword>
<sequence length="295" mass="33391">MQNQTIISEFYLTGLSDLLVTQLLAFLLFLCIYMMTLTGNLLIILLVLLDSRLHFPMYFFLGNLACLDICCSSITTPRFLFDLNTKKRIITVSACIMQIYFFLFIAASEILLLAVMSYDRYIAICHPLHYTQIMHIKACLHLASGVWTLGMVYSMVHTLLTLRLTFCGSNIVHSFFCDLPKLLQISCTDTTLNVLSIFLVGGLIGFITNAGKLKAFSTCTSQLAVIIIFYGSLVFIYFVPTTSSFIALNKLVSVIYTVINPLLNPLIYSVRNKDLKEAIRRVLRHTSRMEAHNRC</sequence>
<organism evidence="13 14">
    <name type="scientific">Leptobrachium leishanense</name>
    <name type="common">Leishan spiny toad</name>
    <dbReference type="NCBI Taxonomy" id="445787"/>
    <lineage>
        <taxon>Eukaryota</taxon>
        <taxon>Metazoa</taxon>
        <taxon>Chordata</taxon>
        <taxon>Craniata</taxon>
        <taxon>Vertebrata</taxon>
        <taxon>Euteleostomi</taxon>
        <taxon>Amphibia</taxon>
        <taxon>Batrachia</taxon>
        <taxon>Anura</taxon>
        <taxon>Pelobatoidea</taxon>
        <taxon>Megophryidae</taxon>
        <taxon>Leptobrachium</taxon>
    </lineage>
</organism>
<comment type="subcellular location">
    <subcellularLocation>
        <location evidence="1 11">Cell membrane</location>
        <topology evidence="1 11">Multi-pass membrane protein</topology>
    </subcellularLocation>
</comment>
<dbReference type="PRINTS" id="PR00237">
    <property type="entry name" value="GPCRRHODOPSN"/>
</dbReference>
<feature type="transmembrane region" description="Helical" evidence="11">
    <location>
        <begin position="96"/>
        <end position="118"/>
    </location>
</feature>
<name>A0A8C5R4X4_9ANUR</name>
<evidence type="ECO:0000256" key="8">
    <source>
        <dbReference type="ARBA" id="ARBA00023170"/>
    </source>
</evidence>
<feature type="transmembrane region" description="Helical" evidence="11">
    <location>
        <begin position="55"/>
        <end position="76"/>
    </location>
</feature>
<dbReference type="Ensembl" id="ENSLLET00000048923.1">
    <property type="protein sequence ID" value="ENSLLEP00000047070.1"/>
    <property type="gene ID" value="ENSLLEG00000029776.1"/>
</dbReference>
<evidence type="ECO:0000256" key="1">
    <source>
        <dbReference type="ARBA" id="ARBA00004651"/>
    </source>
</evidence>
<evidence type="ECO:0000259" key="12">
    <source>
        <dbReference type="PROSITE" id="PS50262"/>
    </source>
</evidence>
<evidence type="ECO:0000256" key="6">
    <source>
        <dbReference type="ARBA" id="ARBA00023040"/>
    </source>
</evidence>
<evidence type="ECO:0000256" key="2">
    <source>
        <dbReference type="ARBA" id="ARBA00022475"/>
    </source>
</evidence>
<feature type="transmembrane region" description="Helical" evidence="11">
    <location>
        <begin position="223"/>
        <end position="239"/>
    </location>
</feature>
<dbReference type="OrthoDB" id="6147321at2759"/>
<dbReference type="PRINTS" id="PR00245">
    <property type="entry name" value="OLFACTORYR"/>
</dbReference>
<keyword evidence="6 10" id="KW-0297">G-protein coupled receptor</keyword>
<keyword evidence="4 11" id="KW-0552">Olfaction</keyword>
<comment type="similarity">
    <text evidence="10">Belongs to the G-protein coupled receptor 1 family.</text>
</comment>
<keyword evidence="7 11" id="KW-0472">Membrane</keyword>
<keyword evidence="3 10" id="KW-0812">Transmembrane</keyword>
<feature type="transmembrane region" description="Helical" evidence="11">
    <location>
        <begin position="138"/>
        <end position="156"/>
    </location>
</feature>
<dbReference type="PROSITE" id="PS00237">
    <property type="entry name" value="G_PROTEIN_RECEP_F1_1"/>
    <property type="match status" value="1"/>
</dbReference>
<dbReference type="Pfam" id="PF13853">
    <property type="entry name" value="7tm_4"/>
    <property type="match status" value="2"/>
</dbReference>
<feature type="transmembrane region" description="Helical" evidence="11">
    <location>
        <begin position="251"/>
        <end position="270"/>
    </location>
</feature>
<keyword evidence="9 10" id="KW-0807">Transducer</keyword>
<keyword evidence="8 10" id="KW-0675">Receptor</keyword>
<proteinExistence type="inferred from homology"/>
<dbReference type="CDD" id="cd13954">
    <property type="entry name" value="7tmA_OR"/>
    <property type="match status" value="1"/>
</dbReference>
<evidence type="ECO:0000256" key="4">
    <source>
        <dbReference type="ARBA" id="ARBA00022725"/>
    </source>
</evidence>
<dbReference type="SUPFAM" id="SSF81321">
    <property type="entry name" value="Family A G protein-coupled receptor-like"/>
    <property type="match status" value="1"/>
</dbReference>
<dbReference type="InterPro" id="IPR000725">
    <property type="entry name" value="Olfact_rcpt"/>
</dbReference>
<reference evidence="13" key="2">
    <citation type="submission" date="2025-09" db="UniProtKB">
        <authorList>
            <consortium name="Ensembl"/>
        </authorList>
    </citation>
    <scope>IDENTIFICATION</scope>
</reference>
<dbReference type="GO" id="GO:0004984">
    <property type="term" value="F:olfactory receptor activity"/>
    <property type="evidence" value="ECO:0007669"/>
    <property type="project" value="InterPro"/>
</dbReference>
<dbReference type="PROSITE" id="PS50262">
    <property type="entry name" value="G_PROTEIN_RECEP_F1_2"/>
    <property type="match status" value="1"/>
</dbReference>
<evidence type="ECO:0000256" key="11">
    <source>
        <dbReference type="RuleBase" id="RU363047"/>
    </source>
</evidence>
<feature type="domain" description="G-protein coupled receptors family 1 profile" evidence="12">
    <location>
        <begin position="39"/>
        <end position="268"/>
    </location>
</feature>
<evidence type="ECO:0000256" key="9">
    <source>
        <dbReference type="ARBA" id="ARBA00023224"/>
    </source>
</evidence>
<protein>
    <recommendedName>
        <fullName evidence="11">Olfactory receptor</fullName>
    </recommendedName>
</protein>
<keyword evidence="2 11" id="KW-1003">Cell membrane</keyword>
<dbReference type="InterPro" id="IPR000276">
    <property type="entry name" value="GPCR_Rhodpsn"/>
</dbReference>
<dbReference type="GO" id="GO:0005886">
    <property type="term" value="C:plasma membrane"/>
    <property type="evidence" value="ECO:0007669"/>
    <property type="project" value="UniProtKB-SubCell"/>
</dbReference>
<evidence type="ECO:0000313" key="13">
    <source>
        <dbReference type="Ensembl" id="ENSLLEP00000047070.1"/>
    </source>
</evidence>
<dbReference type="InterPro" id="IPR017452">
    <property type="entry name" value="GPCR_Rhodpsn_7TM"/>
</dbReference>
<keyword evidence="14" id="KW-1185">Reference proteome</keyword>
<evidence type="ECO:0000256" key="3">
    <source>
        <dbReference type="ARBA" id="ARBA00022692"/>
    </source>
</evidence>
<feature type="transmembrane region" description="Helical" evidence="11">
    <location>
        <begin position="23"/>
        <end position="48"/>
    </location>
</feature>
<dbReference type="GO" id="GO:0004930">
    <property type="term" value="F:G protein-coupled receptor activity"/>
    <property type="evidence" value="ECO:0007669"/>
    <property type="project" value="UniProtKB-KW"/>
</dbReference>
<dbReference type="AlphaFoldDB" id="A0A8C5R4X4"/>
<accession>A0A8C5R4X4</accession>
<feature type="transmembrane region" description="Helical" evidence="11">
    <location>
        <begin position="192"/>
        <end position="211"/>
    </location>
</feature>
<evidence type="ECO:0000256" key="7">
    <source>
        <dbReference type="ARBA" id="ARBA00023136"/>
    </source>
</evidence>
<dbReference type="PANTHER" id="PTHR26452">
    <property type="entry name" value="OLFACTORY RECEPTOR"/>
    <property type="match status" value="1"/>
</dbReference>
<evidence type="ECO:0000313" key="14">
    <source>
        <dbReference type="Proteomes" id="UP000694569"/>
    </source>
</evidence>
<keyword evidence="11" id="KW-0716">Sensory transduction</keyword>
<dbReference type="GeneTree" id="ENSGT00940000161454"/>
<dbReference type="FunFam" id="1.20.1070.10:FF:000003">
    <property type="entry name" value="Olfactory receptor"/>
    <property type="match status" value="1"/>
</dbReference>
<dbReference type="InterPro" id="IPR050516">
    <property type="entry name" value="Olfactory_GPCR"/>
</dbReference>
<evidence type="ECO:0000256" key="10">
    <source>
        <dbReference type="RuleBase" id="RU000688"/>
    </source>
</evidence>